<feature type="compositionally biased region" description="Polar residues" evidence="1">
    <location>
        <begin position="56"/>
        <end position="73"/>
    </location>
</feature>
<proteinExistence type="predicted"/>
<dbReference type="Proteomes" id="UP000789405">
    <property type="component" value="Unassembled WGS sequence"/>
</dbReference>
<organism evidence="2 3">
    <name type="scientific">Dentiscutata erythropus</name>
    <dbReference type="NCBI Taxonomy" id="1348616"/>
    <lineage>
        <taxon>Eukaryota</taxon>
        <taxon>Fungi</taxon>
        <taxon>Fungi incertae sedis</taxon>
        <taxon>Mucoromycota</taxon>
        <taxon>Glomeromycotina</taxon>
        <taxon>Glomeromycetes</taxon>
        <taxon>Diversisporales</taxon>
        <taxon>Gigasporaceae</taxon>
        <taxon>Dentiscutata</taxon>
    </lineage>
</organism>
<name>A0A9N9HY68_9GLOM</name>
<feature type="region of interest" description="Disordered" evidence="1">
    <location>
        <begin position="1"/>
        <end position="23"/>
    </location>
</feature>
<sequence>MSNLNAIHKEVKVEDENGGEKVKEHEVEVGVLDLENLQQEIEKLKHKCILEGKLNPDNTLPTSNVDPNSNTPN</sequence>
<evidence type="ECO:0000313" key="2">
    <source>
        <dbReference type="EMBL" id="CAG8711988.1"/>
    </source>
</evidence>
<accession>A0A9N9HY68</accession>
<protein>
    <submittedName>
        <fullName evidence="2">25596_t:CDS:1</fullName>
    </submittedName>
</protein>
<dbReference type="EMBL" id="CAJVPY010009741">
    <property type="protein sequence ID" value="CAG8711988.1"/>
    <property type="molecule type" value="Genomic_DNA"/>
</dbReference>
<reference evidence="2" key="1">
    <citation type="submission" date="2021-06" db="EMBL/GenBank/DDBJ databases">
        <authorList>
            <person name="Kallberg Y."/>
            <person name="Tangrot J."/>
            <person name="Rosling A."/>
        </authorList>
    </citation>
    <scope>NUCLEOTIDE SEQUENCE</scope>
    <source>
        <strain evidence="2">MA453B</strain>
    </source>
</reference>
<gene>
    <name evidence="2" type="ORF">DERYTH_LOCUS13657</name>
</gene>
<comment type="caution">
    <text evidence="2">The sequence shown here is derived from an EMBL/GenBank/DDBJ whole genome shotgun (WGS) entry which is preliminary data.</text>
</comment>
<dbReference type="AlphaFoldDB" id="A0A9N9HY68"/>
<evidence type="ECO:0000256" key="1">
    <source>
        <dbReference type="SAM" id="MobiDB-lite"/>
    </source>
</evidence>
<keyword evidence="3" id="KW-1185">Reference proteome</keyword>
<feature type="region of interest" description="Disordered" evidence="1">
    <location>
        <begin position="52"/>
        <end position="73"/>
    </location>
</feature>
<feature type="compositionally biased region" description="Basic and acidic residues" evidence="1">
    <location>
        <begin position="7"/>
        <end position="23"/>
    </location>
</feature>
<evidence type="ECO:0000313" key="3">
    <source>
        <dbReference type="Proteomes" id="UP000789405"/>
    </source>
</evidence>